<dbReference type="Proteomes" id="UP000326939">
    <property type="component" value="Chromosome 12"/>
</dbReference>
<evidence type="ECO:0000313" key="3">
    <source>
        <dbReference type="Proteomes" id="UP000326939"/>
    </source>
</evidence>
<dbReference type="PANTHER" id="PTHR34452">
    <property type="entry name" value="MYOSIN HEAVY CHAIN-RELATED PROTEIN"/>
    <property type="match status" value="1"/>
</dbReference>
<reference evidence="3" key="1">
    <citation type="journal article" date="2019" name="Gigascience">
        <title>De novo genome assembly of the endangered Acer yangbiense, a plant species with extremely small populations endemic to Yunnan Province, China.</title>
        <authorList>
            <person name="Yang J."/>
            <person name="Wariss H.M."/>
            <person name="Tao L."/>
            <person name="Zhang R."/>
            <person name="Yun Q."/>
            <person name="Hollingsworth P."/>
            <person name="Dao Z."/>
            <person name="Luo G."/>
            <person name="Guo H."/>
            <person name="Ma Y."/>
            <person name="Sun W."/>
        </authorList>
    </citation>
    <scope>NUCLEOTIDE SEQUENCE [LARGE SCALE GENOMIC DNA]</scope>
    <source>
        <strain evidence="3">cv. br00</strain>
    </source>
</reference>
<protein>
    <recommendedName>
        <fullName evidence="1">C2 NT-type domain-containing protein</fullName>
    </recommendedName>
</protein>
<proteinExistence type="predicted"/>
<evidence type="ECO:0000313" key="2">
    <source>
        <dbReference type="EMBL" id="KAB5532458.1"/>
    </source>
</evidence>
<dbReference type="PROSITE" id="PS51840">
    <property type="entry name" value="C2_NT"/>
    <property type="match status" value="1"/>
</dbReference>
<dbReference type="EMBL" id="VDCV01000012">
    <property type="protein sequence ID" value="KAB5532458.1"/>
    <property type="molecule type" value="Genomic_DNA"/>
</dbReference>
<name>A0A5N5KQH2_9ROSI</name>
<gene>
    <name evidence="2" type="ORF">DKX38_019128</name>
</gene>
<dbReference type="AlphaFoldDB" id="A0A5N5KQH2"/>
<keyword evidence="3" id="KW-1185">Reference proteome</keyword>
<dbReference type="InterPro" id="IPR019448">
    <property type="entry name" value="NT-C2"/>
</dbReference>
<feature type="domain" description="C2 NT-type" evidence="1">
    <location>
        <begin position="5"/>
        <end position="99"/>
    </location>
</feature>
<sequence length="99" mass="11434">MFKSWRSVKKKKVKATFKLQFQATQVPRLRKPALIISLMPEDVGKTTFKLKKAAVQDGICSWDNPVYVTLVLIKEPKSGKLREKIYHFIVSSVRWCTHG</sequence>
<accession>A0A5N5KQH2</accession>
<comment type="caution">
    <text evidence="2">The sequence shown here is derived from an EMBL/GenBank/DDBJ whole genome shotgun (WGS) entry which is preliminary data.</text>
</comment>
<organism evidence="2 3">
    <name type="scientific">Salix brachista</name>
    <dbReference type="NCBI Taxonomy" id="2182728"/>
    <lineage>
        <taxon>Eukaryota</taxon>
        <taxon>Viridiplantae</taxon>
        <taxon>Streptophyta</taxon>
        <taxon>Embryophyta</taxon>
        <taxon>Tracheophyta</taxon>
        <taxon>Spermatophyta</taxon>
        <taxon>Magnoliopsida</taxon>
        <taxon>eudicotyledons</taxon>
        <taxon>Gunneridae</taxon>
        <taxon>Pentapetalae</taxon>
        <taxon>rosids</taxon>
        <taxon>fabids</taxon>
        <taxon>Malpighiales</taxon>
        <taxon>Salicaceae</taxon>
        <taxon>Saliceae</taxon>
        <taxon>Salix</taxon>
    </lineage>
</organism>
<dbReference type="PANTHER" id="PTHR34452:SF14">
    <property type="entry name" value="MYOSIN HEAVY CHAIN, MUSCLE"/>
    <property type="match status" value="1"/>
</dbReference>
<evidence type="ECO:0000259" key="1">
    <source>
        <dbReference type="PROSITE" id="PS51840"/>
    </source>
</evidence>
<dbReference type="Pfam" id="PF10358">
    <property type="entry name" value="NT-C2"/>
    <property type="match status" value="1"/>
</dbReference>